<dbReference type="InterPro" id="IPR009781">
    <property type="entry name" value="DUF1345"/>
</dbReference>
<dbReference type="Proteomes" id="UP000247540">
    <property type="component" value="Unassembled WGS sequence"/>
</dbReference>
<accession>A0A318SXM9</accession>
<protein>
    <submittedName>
        <fullName evidence="2">Putative membrane protein</fullName>
    </submittedName>
</protein>
<feature type="transmembrane region" description="Helical" evidence="1">
    <location>
        <begin position="116"/>
        <end position="139"/>
    </location>
</feature>
<dbReference type="EMBL" id="QJTC01000001">
    <property type="protein sequence ID" value="PYE79767.1"/>
    <property type="molecule type" value="Genomic_DNA"/>
</dbReference>
<organism evidence="2 3">
    <name type="scientific">Xylophilus ampelinus</name>
    <dbReference type="NCBI Taxonomy" id="54067"/>
    <lineage>
        <taxon>Bacteria</taxon>
        <taxon>Pseudomonadati</taxon>
        <taxon>Pseudomonadota</taxon>
        <taxon>Betaproteobacteria</taxon>
        <taxon>Burkholderiales</taxon>
        <taxon>Xylophilus</taxon>
    </lineage>
</organism>
<keyword evidence="1" id="KW-0472">Membrane</keyword>
<comment type="caution">
    <text evidence="2">The sequence shown here is derived from an EMBL/GenBank/DDBJ whole genome shotgun (WGS) entry which is preliminary data.</text>
</comment>
<feature type="transmembrane region" description="Helical" evidence="1">
    <location>
        <begin position="211"/>
        <end position="232"/>
    </location>
</feature>
<proteinExistence type="predicted"/>
<feature type="transmembrane region" description="Helical" evidence="1">
    <location>
        <begin position="84"/>
        <end position="104"/>
    </location>
</feature>
<keyword evidence="1" id="KW-0812">Transmembrane</keyword>
<reference evidence="2 3" key="1">
    <citation type="submission" date="2018-06" db="EMBL/GenBank/DDBJ databases">
        <title>Genomic Encyclopedia of Type Strains, Phase III (KMG-III): the genomes of soil and plant-associated and newly described type strains.</title>
        <authorList>
            <person name="Whitman W."/>
        </authorList>
    </citation>
    <scope>NUCLEOTIDE SEQUENCE [LARGE SCALE GENOMIC DNA]</scope>
    <source>
        <strain evidence="2 3">CECT 7646</strain>
    </source>
</reference>
<evidence type="ECO:0000256" key="1">
    <source>
        <dbReference type="SAM" id="Phobius"/>
    </source>
</evidence>
<evidence type="ECO:0000313" key="2">
    <source>
        <dbReference type="EMBL" id="PYE79767.1"/>
    </source>
</evidence>
<name>A0A318SXM9_9BURK</name>
<keyword evidence="1" id="KW-1133">Transmembrane helix</keyword>
<feature type="transmembrane region" description="Helical" evidence="1">
    <location>
        <begin position="21"/>
        <end position="39"/>
    </location>
</feature>
<keyword evidence="3" id="KW-1185">Reference proteome</keyword>
<dbReference type="Pfam" id="PF07077">
    <property type="entry name" value="DUF1345"/>
    <property type="match status" value="1"/>
</dbReference>
<sequence>MLERSRYVKRHLTETTGLRRLGYAAAVGGLVFAAATPLAPPVRLLLAWVAAGATDLCLAWLLARHFEAPRIRGRAKAQDESAAVLFLAMVVALCASVVAIVVLLQQTRDLPQSQRGAHVALSMLAVATSWLWIHTLFAFRYAHRYYQGEDGGPEAAEAQKAASGGLDFPGEGDPDYFDFLYQALVIGMTSQVSDVQVTSSAMRRLVTVHGLMAFVFNVVLLALGVNAAASMLG</sequence>
<feature type="transmembrane region" description="Helical" evidence="1">
    <location>
        <begin position="45"/>
        <end position="63"/>
    </location>
</feature>
<evidence type="ECO:0000313" key="3">
    <source>
        <dbReference type="Proteomes" id="UP000247540"/>
    </source>
</evidence>
<dbReference type="AlphaFoldDB" id="A0A318SXM9"/>
<gene>
    <name evidence="2" type="ORF">DFQ15_10187</name>
</gene>